<evidence type="ECO:0000313" key="2">
    <source>
        <dbReference type="EMBL" id="MFC4269418.1"/>
    </source>
</evidence>
<dbReference type="Gene3D" id="1.10.260.40">
    <property type="entry name" value="lambda repressor-like DNA-binding domains"/>
    <property type="match status" value="1"/>
</dbReference>
<evidence type="ECO:0000313" key="3">
    <source>
        <dbReference type="Proteomes" id="UP001595826"/>
    </source>
</evidence>
<accession>A0ABV8RAY8</accession>
<sequence>MKKVDKDRADRVIKVFNDSGLNQRKFAELIGVSQQLVSAVVNYTKKPNETILLAILDNIEGIDPLWLFTGVGKYKDSYVAVQKEVHSPIEEHIKELVRDQFKGLSKKILQRLNNIEEFIKDSEY</sequence>
<dbReference type="InterPro" id="IPR010982">
    <property type="entry name" value="Lambda_DNA-bd_dom_sf"/>
</dbReference>
<dbReference type="CDD" id="cd00093">
    <property type="entry name" value="HTH_XRE"/>
    <property type="match status" value="1"/>
</dbReference>
<proteinExistence type="predicted"/>
<dbReference type="Pfam" id="PF01381">
    <property type="entry name" value="HTH_3"/>
    <property type="match status" value="1"/>
</dbReference>
<keyword evidence="3" id="KW-1185">Reference proteome</keyword>
<reference evidence="3" key="1">
    <citation type="journal article" date="2019" name="Int. J. Syst. Evol. Microbiol.">
        <title>The Global Catalogue of Microorganisms (GCM) 10K type strain sequencing project: providing services to taxonomists for standard genome sequencing and annotation.</title>
        <authorList>
            <consortium name="The Broad Institute Genomics Platform"/>
            <consortium name="The Broad Institute Genome Sequencing Center for Infectious Disease"/>
            <person name="Wu L."/>
            <person name="Ma J."/>
        </authorList>
    </citation>
    <scope>NUCLEOTIDE SEQUENCE [LARGE SCALE GENOMIC DNA]</scope>
    <source>
        <strain evidence="3">CECT 8655</strain>
    </source>
</reference>
<feature type="domain" description="HTH cro/C1-type" evidence="1">
    <location>
        <begin position="20"/>
        <end position="65"/>
    </location>
</feature>
<dbReference type="Proteomes" id="UP001595826">
    <property type="component" value="Unassembled WGS sequence"/>
</dbReference>
<dbReference type="PROSITE" id="PS50943">
    <property type="entry name" value="HTH_CROC1"/>
    <property type="match status" value="1"/>
</dbReference>
<evidence type="ECO:0000259" key="1">
    <source>
        <dbReference type="PROSITE" id="PS50943"/>
    </source>
</evidence>
<gene>
    <name evidence="2" type="ORF">ACFOWD_10910</name>
</gene>
<organism evidence="2 3">
    <name type="scientific">Polaribacter marinivivus</name>
    <dbReference type="NCBI Taxonomy" id="1524260"/>
    <lineage>
        <taxon>Bacteria</taxon>
        <taxon>Pseudomonadati</taxon>
        <taxon>Bacteroidota</taxon>
        <taxon>Flavobacteriia</taxon>
        <taxon>Flavobacteriales</taxon>
        <taxon>Flavobacteriaceae</taxon>
    </lineage>
</organism>
<dbReference type="SUPFAM" id="SSF47413">
    <property type="entry name" value="lambda repressor-like DNA-binding domains"/>
    <property type="match status" value="1"/>
</dbReference>
<protein>
    <submittedName>
        <fullName evidence="2">Helix-turn-helix domain-containing protein</fullName>
    </submittedName>
</protein>
<dbReference type="InterPro" id="IPR001387">
    <property type="entry name" value="Cro/C1-type_HTH"/>
</dbReference>
<dbReference type="RefSeq" id="WP_377410500.1">
    <property type="nucleotide sequence ID" value="NZ_JBHSCY010000002.1"/>
</dbReference>
<comment type="caution">
    <text evidence="2">The sequence shown here is derived from an EMBL/GenBank/DDBJ whole genome shotgun (WGS) entry which is preliminary data.</text>
</comment>
<dbReference type="EMBL" id="JBHSCY010000002">
    <property type="protein sequence ID" value="MFC4269418.1"/>
    <property type="molecule type" value="Genomic_DNA"/>
</dbReference>
<name>A0ABV8RAY8_9FLAO</name>